<dbReference type="Proteomes" id="UP000031549">
    <property type="component" value="Unassembled WGS sequence"/>
</dbReference>
<proteinExistence type="predicted"/>
<sequence>MELVAQAKLKTLGDYAHEALKKHFKKTLKWEKTVKKDEDPEALHQMRVGMRRLRTAVSRFGLALDLSKPVSDKNIGKIARRLGTLRDLDVLKESLENTYRPNLPHKEQKSLQTAFDALSKQREDALEGVQATFKDEHYKSLKQGMNEWLENPSYLPVASLPMQELLPDLLLPEVSSLLLDPGWLVGTQVENAKVVIPKGLKAEKIEKELATNGEMLHTLRKQAKRVRYQMELFTELYAESYSVYVADVKNIQDILGSIQDSVVLGEWLTDVFESEIETKLPTFANLLAENRYKLWQQWQPLQERYLKPETRHGFHLTILHPLTL</sequence>
<keyword evidence="3" id="KW-1185">Reference proteome</keyword>
<comment type="caution">
    <text evidence="2">The sequence shown here is derived from an EMBL/GenBank/DDBJ whole genome shotgun (WGS) entry which is preliminary data.</text>
</comment>
<dbReference type="Pfam" id="PF05235">
    <property type="entry name" value="CHAD"/>
    <property type="match status" value="1"/>
</dbReference>
<evidence type="ECO:0000313" key="3">
    <source>
        <dbReference type="Proteomes" id="UP000031549"/>
    </source>
</evidence>
<dbReference type="EMBL" id="JTCM02000157">
    <property type="protein sequence ID" value="NEU77148.1"/>
    <property type="molecule type" value="Genomic_DNA"/>
</dbReference>
<dbReference type="PROSITE" id="PS51708">
    <property type="entry name" value="CHAD"/>
    <property type="match status" value="1"/>
</dbReference>
<feature type="domain" description="CHAD" evidence="1">
    <location>
        <begin position="9"/>
        <end position="311"/>
    </location>
</feature>
<protein>
    <submittedName>
        <fullName evidence="2">CHAD domain-containing protein</fullName>
    </submittedName>
</protein>
<accession>A0A846HK72</accession>
<reference evidence="2 3" key="1">
    <citation type="journal article" date="2015" name="Genome Announc.">
        <title>Draft Genome Sequence of Cyanobacterium Hassallia byssoidea Strain VB512170, Isolated from Monuments in India.</title>
        <authorList>
            <person name="Singh D."/>
            <person name="Chandrababunaidu M.M."/>
            <person name="Panda A."/>
            <person name="Sen D."/>
            <person name="Bhattacharyya S."/>
            <person name="Adhikary S.P."/>
            <person name="Tripathy S."/>
        </authorList>
    </citation>
    <scope>NUCLEOTIDE SEQUENCE [LARGE SCALE GENOMIC DNA]</scope>
    <source>
        <strain evidence="2 3">VB512170</strain>
    </source>
</reference>
<dbReference type="RefSeq" id="WP_039737242.1">
    <property type="nucleotide sequence ID" value="NZ_JTCM02000157.1"/>
</dbReference>
<dbReference type="Gene3D" id="1.40.20.10">
    <property type="entry name" value="CHAD domain"/>
    <property type="match status" value="1"/>
</dbReference>
<evidence type="ECO:0000259" key="1">
    <source>
        <dbReference type="PROSITE" id="PS51708"/>
    </source>
</evidence>
<dbReference type="SMART" id="SM00880">
    <property type="entry name" value="CHAD"/>
    <property type="match status" value="1"/>
</dbReference>
<organism evidence="2 3">
    <name type="scientific">Hassallia byssoidea VB512170</name>
    <dbReference type="NCBI Taxonomy" id="1304833"/>
    <lineage>
        <taxon>Bacteria</taxon>
        <taxon>Bacillati</taxon>
        <taxon>Cyanobacteriota</taxon>
        <taxon>Cyanophyceae</taxon>
        <taxon>Nostocales</taxon>
        <taxon>Tolypothrichaceae</taxon>
        <taxon>Hassallia</taxon>
    </lineage>
</organism>
<dbReference type="AlphaFoldDB" id="A0A846HK72"/>
<dbReference type="PANTHER" id="PTHR39339">
    <property type="entry name" value="SLR1444 PROTEIN"/>
    <property type="match status" value="1"/>
</dbReference>
<dbReference type="PANTHER" id="PTHR39339:SF1">
    <property type="entry name" value="CHAD DOMAIN-CONTAINING PROTEIN"/>
    <property type="match status" value="1"/>
</dbReference>
<dbReference type="InterPro" id="IPR038186">
    <property type="entry name" value="CHAD_dom_sf"/>
</dbReference>
<evidence type="ECO:0000313" key="2">
    <source>
        <dbReference type="EMBL" id="NEU77148.1"/>
    </source>
</evidence>
<gene>
    <name evidence="2" type="ORF">PI95_032775</name>
</gene>
<dbReference type="InterPro" id="IPR007899">
    <property type="entry name" value="CHAD_dom"/>
</dbReference>
<name>A0A846HK72_9CYAN</name>